<sequence length="121" mass="13376">SESSEERKQAFTNSRRWQRSSTSSTNQCGAVPLSSARLWPSQPHIARSVKTLLTTGFLLASTTSAKFDSGGPLYDYNTEKKQFVMGIVSYGKDCGRTDPAVNTKVSSFLNWIQSQLPSKCF</sequence>
<keyword evidence="5" id="KW-1185">Reference proteome</keyword>
<proteinExistence type="predicted"/>
<dbReference type="EMBL" id="CADCXU010031587">
    <property type="protein sequence ID" value="CAB0017576.1"/>
    <property type="molecule type" value="Genomic_DNA"/>
</dbReference>
<dbReference type="Pfam" id="PF00089">
    <property type="entry name" value="Trypsin"/>
    <property type="match status" value="1"/>
</dbReference>
<evidence type="ECO:0000313" key="4">
    <source>
        <dbReference type="EMBL" id="CAB0017576.1"/>
    </source>
</evidence>
<accession>A0A6H5HMW3</accession>
<dbReference type="SUPFAM" id="SSF50494">
    <property type="entry name" value="Trypsin-like serine proteases"/>
    <property type="match status" value="1"/>
</dbReference>
<dbReference type="GO" id="GO:0006508">
    <property type="term" value="P:proteolysis"/>
    <property type="evidence" value="ECO:0007669"/>
    <property type="project" value="InterPro"/>
</dbReference>
<evidence type="ECO:0000313" key="5">
    <source>
        <dbReference type="Proteomes" id="UP000479000"/>
    </source>
</evidence>
<dbReference type="AlphaFoldDB" id="A0A6H5HMW3"/>
<feature type="domain" description="Peptidase S1" evidence="2">
    <location>
        <begin position="16"/>
        <end position="112"/>
    </location>
</feature>
<dbReference type="InterPro" id="IPR001254">
    <property type="entry name" value="Trypsin_dom"/>
</dbReference>
<dbReference type="EMBL" id="CADCXU010016041">
    <property type="protein sequence ID" value="CAB0005239.1"/>
    <property type="molecule type" value="Genomic_DNA"/>
</dbReference>
<dbReference type="InterPro" id="IPR051333">
    <property type="entry name" value="CLIP_Serine_Protease"/>
</dbReference>
<dbReference type="InterPro" id="IPR009003">
    <property type="entry name" value="Peptidase_S1_PA"/>
</dbReference>
<name>A0A6H5HMW3_9HEMI</name>
<dbReference type="PANTHER" id="PTHR24260">
    <property type="match status" value="1"/>
</dbReference>
<reference evidence="4 5" key="1">
    <citation type="submission" date="2020-02" db="EMBL/GenBank/DDBJ databases">
        <authorList>
            <person name="Ferguson B K."/>
        </authorList>
    </citation>
    <scope>NUCLEOTIDE SEQUENCE [LARGE SCALE GENOMIC DNA]</scope>
</reference>
<dbReference type="OrthoDB" id="6605387at2759"/>
<protein>
    <recommendedName>
        <fullName evidence="2">Peptidase S1 domain-containing protein</fullName>
    </recommendedName>
</protein>
<organism evidence="4 5">
    <name type="scientific">Nesidiocoris tenuis</name>
    <dbReference type="NCBI Taxonomy" id="355587"/>
    <lineage>
        <taxon>Eukaryota</taxon>
        <taxon>Metazoa</taxon>
        <taxon>Ecdysozoa</taxon>
        <taxon>Arthropoda</taxon>
        <taxon>Hexapoda</taxon>
        <taxon>Insecta</taxon>
        <taxon>Pterygota</taxon>
        <taxon>Neoptera</taxon>
        <taxon>Paraneoptera</taxon>
        <taxon>Hemiptera</taxon>
        <taxon>Heteroptera</taxon>
        <taxon>Panheteroptera</taxon>
        <taxon>Cimicomorpha</taxon>
        <taxon>Miridae</taxon>
        <taxon>Dicyphina</taxon>
        <taxon>Nesidiocoris</taxon>
    </lineage>
</organism>
<dbReference type="Gene3D" id="2.40.10.10">
    <property type="entry name" value="Trypsin-like serine proteases"/>
    <property type="match status" value="1"/>
</dbReference>
<dbReference type="InterPro" id="IPR043504">
    <property type="entry name" value="Peptidase_S1_PA_chymotrypsin"/>
</dbReference>
<dbReference type="PANTHER" id="PTHR24260:SF136">
    <property type="entry name" value="GH08193P-RELATED"/>
    <property type="match status" value="1"/>
</dbReference>
<evidence type="ECO:0000313" key="3">
    <source>
        <dbReference type="EMBL" id="CAB0005239.1"/>
    </source>
</evidence>
<feature type="region of interest" description="Disordered" evidence="1">
    <location>
        <begin position="1"/>
        <end position="29"/>
    </location>
</feature>
<evidence type="ECO:0000256" key="1">
    <source>
        <dbReference type="SAM" id="MobiDB-lite"/>
    </source>
</evidence>
<evidence type="ECO:0000259" key="2">
    <source>
        <dbReference type="Pfam" id="PF00089"/>
    </source>
</evidence>
<feature type="compositionally biased region" description="Low complexity" evidence="1">
    <location>
        <begin position="12"/>
        <end position="27"/>
    </location>
</feature>
<feature type="non-terminal residue" evidence="4">
    <location>
        <position position="1"/>
    </location>
</feature>
<gene>
    <name evidence="3" type="ORF">NTEN_LOCUS10716</name>
    <name evidence="4" type="ORF">NTEN_LOCUS21562</name>
</gene>
<dbReference type="GO" id="GO:0004252">
    <property type="term" value="F:serine-type endopeptidase activity"/>
    <property type="evidence" value="ECO:0007669"/>
    <property type="project" value="InterPro"/>
</dbReference>
<dbReference type="Proteomes" id="UP000479000">
    <property type="component" value="Unassembled WGS sequence"/>
</dbReference>